<evidence type="ECO:0000256" key="2">
    <source>
        <dbReference type="ARBA" id="ARBA00022475"/>
    </source>
</evidence>
<dbReference type="PANTHER" id="PTHR30482">
    <property type="entry name" value="HIGH-AFFINITY BRANCHED-CHAIN AMINO ACID TRANSPORT SYSTEM PERMEASE"/>
    <property type="match status" value="1"/>
</dbReference>
<feature type="transmembrane region" description="Helical" evidence="6">
    <location>
        <begin position="282"/>
        <end position="309"/>
    </location>
</feature>
<comment type="subcellular location">
    <subcellularLocation>
        <location evidence="1">Cell membrane</location>
        <topology evidence="1">Multi-pass membrane protein</topology>
    </subcellularLocation>
</comment>
<dbReference type="InterPro" id="IPR001851">
    <property type="entry name" value="ABC_transp_permease"/>
</dbReference>
<evidence type="ECO:0000313" key="8">
    <source>
        <dbReference type="Proteomes" id="UP000541421"/>
    </source>
</evidence>
<feature type="transmembrane region" description="Helical" evidence="6">
    <location>
        <begin position="207"/>
        <end position="226"/>
    </location>
</feature>
<dbReference type="EMBL" id="JABGBO010000012">
    <property type="protein sequence ID" value="NOL50429.1"/>
    <property type="molecule type" value="Genomic_DNA"/>
</dbReference>
<dbReference type="GO" id="GO:0005886">
    <property type="term" value="C:plasma membrane"/>
    <property type="evidence" value="ECO:0007669"/>
    <property type="project" value="UniProtKB-SubCell"/>
</dbReference>
<name>A0A7Y4P700_9BURK</name>
<dbReference type="AlphaFoldDB" id="A0A7Y4P700"/>
<keyword evidence="2" id="KW-1003">Cell membrane</keyword>
<evidence type="ECO:0000256" key="3">
    <source>
        <dbReference type="ARBA" id="ARBA00022692"/>
    </source>
</evidence>
<dbReference type="InterPro" id="IPR043428">
    <property type="entry name" value="LivM-like"/>
</dbReference>
<keyword evidence="3 6" id="KW-0812">Transmembrane</keyword>
<evidence type="ECO:0000256" key="6">
    <source>
        <dbReference type="SAM" id="Phobius"/>
    </source>
</evidence>
<keyword evidence="8" id="KW-1185">Reference proteome</keyword>
<dbReference type="Pfam" id="PF02653">
    <property type="entry name" value="BPD_transp_2"/>
    <property type="match status" value="1"/>
</dbReference>
<reference evidence="7 8" key="1">
    <citation type="submission" date="2020-05" db="EMBL/GenBank/DDBJ databases">
        <authorList>
            <person name="Niu N."/>
        </authorList>
    </citation>
    <scope>NUCLEOTIDE SEQUENCE [LARGE SCALE GENOMIC DNA]</scope>
    <source>
        <strain evidence="7 8">LMG10982</strain>
    </source>
</reference>
<keyword evidence="5 6" id="KW-0472">Membrane</keyword>
<evidence type="ECO:0000256" key="4">
    <source>
        <dbReference type="ARBA" id="ARBA00022989"/>
    </source>
</evidence>
<gene>
    <name evidence="7" type="ORF">HKX40_09840</name>
</gene>
<keyword evidence="4 6" id="KW-1133">Transmembrane helix</keyword>
<feature type="transmembrane region" description="Helical" evidence="6">
    <location>
        <begin position="30"/>
        <end position="47"/>
    </location>
</feature>
<protein>
    <submittedName>
        <fullName evidence="7">Branched-chain amino acid ABC transporter permease</fullName>
    </submittedName>
</protein>
<feature type="transmembrane region" description="Helical" evidence="6">
    <location>
        <begin position="7"/>
        <end position="24"/>
    </location>
</feature>
<feature type="transmembrane region" description="Helical" evidence="6">
    <location>
        <begin position="158"/>
        <end position="178"/>
    </location>
</feature>
<proteinExistence type="predicted"/>
<feature type="transmembrane region" description="Helical" evidence="6">
    <location>
        <begin position="378"/>
        <end position="398"/>
    </location>
</feature>
<organism evidence="7 8">
    <name type="scientific">Pelistega europaea</name>
    <dbReference type="NCBI Taxonomy" id="106147"/>
    <lineage>
        <taxon>Bacteria</taxon>
        <taxon>Pseudomonadati</taxon>
        <taxon>Pseudomonadota</taxon>
        <taxon>Betaproteobacteria</taxon>
        <taxon>Burkholderiales</taxon>
        <taxon>Alcaligenaceae</taxon>
        <taxon>Pelistega</taxon>
    </lineage>
</organism>
<dbReference type="RefSeq" id="WP_171589413.1">
    <property type="nucleotide sequence ID" value="NZ_JABGBO010000012.1"/>
</dbReference>
<comment type="caution">
    <text evidence="7">The sequence shown here is derived from an EMBL/GenBank/DDBJ whole genome shotgun (WGS) entry which is preliminary data.</text>
</comment>
<feature type="transmembrane region" description="Helical" evidence="6">
    <location>
        <begin position="83"/>
        <end position="105"/>
    </location>
</feature>
<feature type="transmembrane region" description="Helical" evidence="6">
    <location>
        <begin position="59"/>
        <end position="77"/>
    </location>
</feature>
<feature type="transmembrane region" description="Helical" evidence="6">
    <location>
        <begin position="258"/>
        <end position="276"/>
    </location>
</feature>
<accession>A0A7Y4P700</accession>
<feature type="transmembrane region" description="Helical" evidence="6">
    <location>
        <begin position="321"/>
        <end position="349"/>
    </location>
</feature>
<dbReference type="PANTHER" id="PTHR30482:SF17">
    <property type="entry name" value="ABC TRANSPORTER ATP-BINDING PROTEIN"/>
    <property type="match status" value="1"/>
</dbReference>
<sequence>MRRIQIISILLLIIALAILPLFVSTSLVNAGIQMLIAALFASAFNVLAGQGGMLSFGHAAYFGIGTFATIHAMNAFAGEGLLATPLLPIVGAVFGGISGLFAGWFSTQRSGVYFSMITLALAELLHALAPHLTSLFGGEAGIASMRMPAWGFDFGSSIHVYYLVLCWTVLGIAILFFITRTPLGRLCVGLRENAHRLKFMGYNVHRVRLLVFVVSATFSGLAGALLAMNNEAANYVLFDISLSAQVVLNAYIGGIATFLGPAIGAAAMSFFGYVVSDTTRNWLLYQGIIFVFVMMYMPTGLFSVGDWWLKHKHNHSAARLVAYLAGRLLSALLFAIGVVFFVEFLSIILNQDYQAKLQGLSEWPAVNFMGYEWLPGAAVTWIVPLLFIAAGTLGIQFLNKKWQLHQKEDME</sequence>
<evidence type="ECO:0000256" key="5">
    <source>
        <dbReference type="ARBA" id="ARBA00023136"/>
    </source>
</evidence>
<dbReference type="CDD" id="cd06581">
    <property type="entry name" value="TM_PBP1_LivM_like"/>
    <property type="match status" value="1"/>
</dbReference>
<feature type="transmembrane region" description="Helical" evidence="6">
    <location>
        <begin position="112"/>
        <end position="138"/>
    </location>
</feature>
<evidence type="ECO:0000256" key="1">
    <source>
        <dbReference type="ARBA" id="ARBA00004651"/>
    </source>
</evidence>
<evidence type="ECO:0000313" key="7">
    <source>
        <dbReference type="EMBL" id="NOL50429.1"/>
    </source>
</evidence>
<dbReference type="GO" id="GO:0015658">
    <property type="term" value="F:branched-chain amino acid transmembrane transporter activity"/>
    <property type="evidence" value="ECO:0007669"/>
    <property type="project" value="InterPro"/>
</dbReference>
<dbReference type="Proteomes" id="UP000541421">
    <property type="component" value="Unassembled WGS sequence"/>
</dbReference>